<organism evidence="8 9">
    <name type="scientific">Parasponia andersonii</name>
    <name type="common">Sponia andersonii</name>
    <dbReference type="NCBI Taxonomy" id="3476"/>
    <lineage>
        <taxon>Eukaryota</taxon>
        <taxon>Viridiplantae</taxon>
        <taxon>Streptophyta</taxon>
        <taxon>Embryophyta</taxon>
        <taxon>Tracheophyta</taxon>
        <taxon>Spermatophyta</taxon>
        <taxon>Magnoliopsida</taxon>
        <taxon>eudicotyledons</taxon>
        <taxon>Gunneridae</taxon>
        <taxon>Pentapetalae</taxon>
        <taxon>rosids</taxon>
        <taxon>fabids</taxon>
        <taxon>Rosales</taxon>
        <taxon>Cannabaceae</taxon>
        <taxon>Parasponia</taxon>
    </lineage>
</organism>
<evidence type="ECO:0000313" key="9">
    <source>
        <dbReference type="Proteomes" id="UP000237105"/>
    </source>
</evidence>
<dbReference type="Proteomes" id="UP000237105">
    <property type="component" value="Unassembled WGS sequence"/>
</dbReference>
<proteinExistence type="predicted"/>
<keyword evidence="6" id="KW-0812">Transmembrane</keyword>
<comment type="caution">
    <text evidence="8">The sequence shown here is derived from an EMBL/GenBank/DDBJ whole genome shotgun (WGS) entry which is preliminary data.</text>
</comment>
<keyword evidence="9" id="KW-1185">Reference proteome</keyword>
<dbReference type="GO" id="GO:0009705">
    <property type="term" value="C:plant-type vacuole membrane"/>
    <property type="evidence" value="ECO:0007669"/>
    <property type="project" value="TreeGrafter"/>
</dbReference>
<evidence type="ECO:0000256" key="1">
    <source>
        <dbReference type="ARBA" id="ARBA00022723"/>
    </source>
</evidence>
<dbReference type="PROSITE" id="PS50089">
    <property type="entry name" value="ZF_RING_2"/>
    <property type="match status" value="1"/>
</dbReference>
<accession>A0A2P5CPL8</accession>
<feature type="compositionally biased region" description="Low complexity" evidence="5">
    <location>
        <begin position="20"/>
        <end position="31"/>
    </location>
</feature>
<feature type="domain" description="RING-type" evidence="7">
    <location>
        <begin position="418"/>
        <end position="496"/>
    </location>
</feature>
<dbReference type="PANTHER" id="PTHR46858">
    <property type="entry name" value="OS05G0521000 PROTEIN"/>
    <property type="match status" value="1"/>
</dbReference>
<dbReference type="GO" id="GO:0005768">
    <property type="term" value="C:endosome"/>
    <property type="evidence" value="ECO:0007669"/>
    <property type="project" value="TreeGrafter"/>
</dbReference>
<feature type="region of interest" description="Disordered" evidence="5">
    <location>
        <begin position="361"/>
        <end position="393"/>
    </location>
</feature>
<reference evidence="9" key="1">
    <citation type="submission" date="2016-06" db="EMBL/GenBank/DDBJ databases">
        <title>Parallel loss of symbiosis genes in relatives of nitrogen-fixing non-legume Parasponia.</title>
        <authorList>
            <person name="Van Velzen R."/>
            <person name="Holmer R."/>
            <person name="Bu F."/>
            <person name="Rutten L."/>
            <person name="Van Zeijl A."/>
            <person name="Liu W."/>
            <person name="Santuari L."/>
            <person name="Cao Q."/>
            <person name="Sharma T."/>
            <person name="Shen D."/>
            <person name="Roswanjaya Y."/>
            <person name="Wardhani T."/>
            <person name="Kalhor M.S."/>
            <person name="Jansen J."/>
            <person name="Van den Hoogen J."/>
            <person name="Gungor B."/>
            <person name="Hartog M."/>
            <person name="Hontelez J."/>
            <person name="Verver J."/>
            <person name="Yang W.-C."/>
            <person name="Schijlen E."/>
            <person name="Repin R."/>
            <person name="Schilthuizen M."/>
            <person name="Schranz E."/>
            <person name="Heidstra R."/>
            <person name="Miyata K."/>
            <person name="Fedorova E."/>
            <person name="Kohlen W."/>
            <person name="Bisseling T."/>
            <person name="Smit S."/>
            <person name="Geurts R."/>
        </authorList>
    </citation>
    <scope>NUCLEOTIDE SEQUENCE [LARGE SCALE GENOMIC DNA]</scope>
    <source>
        <strain evidence="9">cv. WU1-14</strain>
    </source>
</reference>
<dbReference type="InterPro" id="IPR032010">
    <property type="entry name" value="APD1-4_M"/>
</dbReference>
<evidence type="ECO:0000256" key="3">
    <source>
        <dbReference type="ARBA" id="ARBA00022833"/>
    </source>
</evidence>
<evidence type="ECO:0000259" key="7">
    <source>
        <dbReference type="PROSITE" id="PS50089"/>
    </source>
</evidence>
<dbReference type="Pfam" id="PF16040">
    <property type="entry name" value="APD1-4_N"/>
    <property type="match status" value="1"/>
</dbReference>
<gene>
    <name evidence="8" type="ORF">PanWU01x14_134300</name>
</gene>
<dbReference type="PANTHER" id="PTHR46858:SF11">
    <property type="entry name" value="LIGASE, PUTATIVE-RELATED"/>
    <property type="match status" value="1"/>
</dbReference>
<feature type="transmembrane region" description="Helical" evidence="6">
    <location>
        <begin position="322"/>
        <end position="343"/>
    </location>
</feature>
<dbReference type="InterPro" id="IPR032008">
    <property type="entry name" value="APD1-4_N"/>
</dbReference>
<dbReference type="EMBL" id="JXTB01000108">
    <property type="protein sequence ID" value="PON62983.1"/>
    <property type="molecule type" value="Genomic_DNA"/>
</dbReference>
<evidence type="ECO:0000313" key="8">
    <source>
        <dbReference type="EMBL" id="PON62983.1"/>
    </source>
</evidence>
<dbReference type="Pfam" id="PF16041">
    <property type="entry name" value="APD1-4_M"/>
    <property type="match status" value="1"/>
</dbReference>
<evidence type="ECO:0000256" key="2">
    <source>
        <dbReference type="ARBA" id="ARBA00022771"/>
    </source>
</evidence>
<keyword evidence="6" id="KW-0472">Membrane</keyword>
<dbReference type="SMART" id="SM00184">
    <property type="entry name" value="RING"/>
    <property type="match status" value="1"/>
</dbReference>
<dbReference type="GO" id="GO:0061630">
    <property type="term" value="F:ubiquitin protein ligase activity"/>
    <property type="evidence" value="ECO:0007669"/>
    <property type="project" value="TreeGrafter"/>
</dbReference>
<protein>
    <submittedName>
        <fullName evidence="8">43kDa postsynaptic protein</fullName>
    </submittedName>
</protein>
<feature type="compositionally biased region" description="Acidic residues" evidence="5">
    <location>
        <begin position="34"/>
        <end position="48"/>
    </location>
</feature>
<evidence type="ECO:0000256" key="5">
    <source>
        <dbReference type="SAM" id="MobiDB-lite"/>
    </source>
</evidence>
<name>A0A2P5CPL8_PARAD</name>
<sequence length="508" mass="56860">MVEPHPSSASSSTTFMADGSSSLPSSAPSSSQVQEEENVDLPENEENNENQNHQQTSHQRRSSVLPYRTNTSISETTASEMRDDVWSCLLLLVTFWFFGCVTLILGFYGSSNLQLGPDCSRLIQTNPFFVQSIMVEGLEGAKPGPVLYGFYEPPPLDVELTWTETHNTFEWIYFLNKGSRVDVLFDIKSPSSPPLLLVITKGRESLVEWIEDPSYPNITTLSWNVIHGSGKIQQEIPESSSYFIAVGNLNSEEVEVELEFTIKALLYNTTNAYYKCLLGNHLCSLKLSILGAKTAVLTSPAHNEDSPAGDDWYVKLSYGPRWLLYLIGAGLMTLILLVAFRFCNKFQNGVVHRGEPERAPLLLPKDDDVSSWGSSYDSLSHEEEDPEESQVAEYSLEGNAATNEGEKNHSINNPRRTCVICFDSPRDCFFLPCGHCAACFTCGTRYYLLFSAYGFYRYRAILLNQIVIGRHTVTGLRVVPRIEVVAEEAGTCPICRRKIKKVRKIFSV</sequence>
<dbReference type="OrthoDB" id="3045089at2759"/>
<evidence type="ECO:0000256" key="6">
    <source>
        <dbReference type="SAM" id="Phobius"/>
    </source>
</evidence>
<keyword evidence="3" id="KW-0862">Zinc</keyword>
<dbReference type="Pfam" id="PF13920">
    <property type="entry name" value="zf-C3HC4_3"/>
    <property type="match status" value="1"/>
</dbReference>
<keyword evidence="6" id="KW-1133">Transmembrane helix</keyword>
<keyword evidence="1" id="KW-0479">Metal-binding</keyword>
<dbReference type="STRING" id="3476.A0A2P5CPL8"/>
<dbReference type="AlphaFoldDB" id="A0A2P5CPL8"/>
<dbReference type="InterPro" id="IPR013083">
    <property type="entry name" value="Znf_RING/FYVE/PHD"/>
</dbReference>
<keyword evidence="2 4" id="KW-0863">Zinc-finger</keyword>
<feature type="region of interest" description="Disordered" evidence="5">
    <location>
        <begin position="1"/>
        <end position="68"/>
    </location>
</feature>
<dbReference type="Gene3D" id="3.30.40.10">
    <property type="entry name" value="Zinc/RING finger domain, C3HC4 (zinc finger)"/>
    <property type="match status" value="1"/>
</dbReference>
<evidence type="ECO:0000256" key="4">
    <source>
        <dbReference type="PROSITE-ProRule" id="PRU00175"/>
    </source>
</evidence>
<dbReference type="GO" id="GO:0008270">
    <property type="term" value="F:zinc ion binding"/>
    <property type="evidence" value="ECO:0007669"/>
    <property type="project" value="UniProtKB-KW"/>
</dbReference>
<dbReference type="GO" id="GO:0016567">
    <property type="term" value="P:protein ubiquitination"/>
    <property type="evidence" value="ECO:0007669"/>
    <property type="project" value="TreeGrafter"/>
</dbReference>
<dbReference type="InterPro" id="IPR001841">
    <property type="entry name" value="Znf_RING"/>
</dbReference>
<feature type="transmembrane region" description="Helical" evidence="6">
    <location>
        <begin position="89"/>
        <end position="109"/>
    </location>
</feature>